<comment type="caution">
    <text evidence="1">The sequence shown here is derived from an EMBL/GenBank/DDBJ whole genome shotgun (WGS) entry which is preliminary data.</text>
</comment>
<dbReference type="HOGENOM" id="CLU_031559_1_1_1"/>
<organism evidence="1 2">
    <name type="scientific">Exophiala aquamarina CBS 119918</name>
    <dbReference type="NCBI Taxonomy" id="1182545"/>
    <lineage>
        <taxon>Eukaryota</taxon>
        <taxon>Fungi</taxon>
        <taxon>Dikarya</taxon>
        <taxon>Ascomycota</taxon>
        <taxon>Pezizomycotina</taxon>
        <taxon>Eurotiomycetes</taxon>
        <taxon>Chaetothyriomycetidae</taxon>
        <taxon>Chaetothyriales</taxon>
        <taxon>Herpotrichiellaceae</taxon>
        <taxon>Exophiala</taxon>
    </lineage>
</organism>
<dbReference type="VEuPathDB" id="FungiDB:A1O9_00660"/>
<dbReference type="Pfam" id="PF11913">
    <property type="entry name" value="DUF3431"/>
    <property type="match status" value="1"/>
</dbReference>
<dbReference type="AlphaFoldDB" id="A0A072PSE8"/>
<dbReference type="OrthoDB" id="426718at2759"/>
<dbReference type="Proteomes" id="UP000027920">
    <property type="component" value="Unassembled WGS sequence"/>
</dbReference>
<dbReference type="PANTHER" id="PTHR37490:SF3">
    <property type="entry name" value="DUF3431 DOMAIN CONTAINING PROTEIN"/>
    <property type="match status" value="1"/>
</dbReference>
<sequence length="382" mass="43988">MLLLRRTSLIALSLGVFTFVLFIQQLGLNPFGAGAYYGQKGPLYNPSVFSPGVAKPAGENYSRILVMGRLGSEDISWVARELPDLQTKIYNVDDVPRKSNGTSPGSSGLPANKGHEAMAYLTYIIDHYSSLPDVVLFFHPHHNAWHNNILLDIDSAKTIKLMSSAHVTRQGYFNSRCHLDPGCPDWLHVDRPKWRWDLIHKPEEPKLTSQLFHDLHGTDTPIPAAISQPCCAQFAVSRDRIIQRPRDFYVRYRDWILSTELDDKDSGRLLEYSWQYIFTGNFEFCPIMHRCYCDGYGICFEGDAGVDRWLDVLRQREKVDRKRVDLWDKGRKGSEKYKQLDAQSHQLTEKMDWMREQALRRGADPKIRAMECGREWKEGDGY</sequence>
<evidence type="ECO:0000313" key="1">
    <source>
        <dbReference type="EMBL" id="KEF62687.1"/>
    </source>
</evidence>
<dbReference type="PANTHER" id="PTHR37490">
    <property type="entry name" value="EXPRESSED PROTEIN"/>
    <property type="match status" value="1"/>
</dbReference>
<proteinExistence type="predicted"/>
<name>A0A072PSE8_9EURO</name>
<reference evidence="1 2" key="1">
    <citation type="submission" date="2013-03" db="EMBL/GenBank/DDBJ databases">
        <title>The Genome Sequence of Exophiala aquamarina CBS 119918.</title>
        <authorList>
            <consortium name="The Broad Institute Genomics Platform"/>
            <person name="Cuomo C."/>
            <person name="de Hoog S."/>
            <person name="Gorbushina A."/>
            <person name="Walker B."/>
            <person name="Young S.K."/>
            <person name="Zeng Q."/>
            <person name="Gargeya S."/>
            <person name="Fitzgerald M."/>
            <person name="Haas B."/>
            <person name="Abouelleil A."/>
            <person name="Allen A.W."/>
            <person name="Alvarado L."/>
            <person name="Arachchi H.M."/>
            <person name="Berlin A.M."/>
            <person name="Chapman S.B."/>
            <person name="Gainer-Dewar J."/>
            <person name="Goldberg J."/>
            <person name="Griggs A."/>
            <person name="Gujja S."/>
            <person name="Hansen M."/>
            <person name="Howarth C."/>
            <person name="Imamovic A."/>
            <person name="Ireland A."/>
            <person name="Larimer J."/>
            <person name="McCowan C."/>
            <person name="Murphy C."/>
            <person name="Pearson M."/>
            <person name="Poon T.W."/>
            <person name="Priest M."/>
            <person name="Roberts A."/>
            <person name="Saif S."/>
            <person name="Shea T."/>
            <person name="Sisk P."/>
            <person name="Sykes S."/>
            <person name="Wortman J."/>
            <person name="Nusbaum C."/>
            <person name="Birren B."/>
        </authorList>
    </citation>
    <scope>NUCLEOTIDE SEQUENCE [LARGE SCALE GENOMIC DNA]</scope>
    <source>
        <strain evidence="1 2">CBS 119918</strain>
    </source>
</reference>
<dbReference type="InterPro" id="IPR021838">
    <property type="entry name" value="DUF3431"/>
</dbReference>
<evidence type="ECO:0000313" key="2">
    <source>
        <dbReference type="Proteomes" id="UP000027920"/>
    </source>
</evidence>
<keyword evidence="2" id="KW-1185">Reference proteome</keyword>
<accession>A0A072PSE8</accession>
<dbReference type="RefSeq" id="XP_013265277.1">
    <property type="nucleotide sequence ID" value="XM_013409823.1"/>
</dbReference>
<dbReference type="EMBL" id="AMGV01000001">
    <property type="protein sequence ID" value="KEF62687.1"/>
    <property type="molecule type" value="Genomic_DNA"/>
</dbReference>
<dbReference type="GeneID" id="25275611"/>
<protein>
    <submittedName>
        <fullName evidence="1">Uncharacterized protein</fullName>
    </submittedName>
</protein>
<gene>
    <name evidence="1" type="ORF">A1O9_00660</name>
</gene>